<comment type="caution">
    <text evidence="5">The sequence shown here is derived from an EMBL/GenBank/DDBJ whole genome shotgun (WGS) entry which is preliminary data.</text>
</comment>
<evidence type="ECO:0000259" key="4">
    <source>
        <dbReference type="PROSITE" id="PS01124"/>
    </source>
</evidence>
<dbReference type="PANTHER" id="PTHR46796">
    <property type="entry name" value="HTH-TYPE TRANSCRIPTIONAL ACTIVATOR RHAS-RELATED"/>
    <property type="match status" value="1"/>
</dbReference>
<dbReference type="InterPro" id="IPR009057">
    <property type="entry name" value="Homeodomain-like_sf"/>
</dbReference>
<keyword evidence="1" id="KW-0805">Transcription regulation</keyword>
<accession>A0ABP6NK26</accession>
<dbReference type="SMART" id="SM00342">
    <property type="entry name" value="HTH_ARAC"/>
    <property type="match status" value="1"/>
</dbReference>
<keyword evidence="6" id="KW-1185">Reference proteome</keyword>
<keyword evidence="3" id="KW-0804">Transcription</keyword>
<sequence length="249" mass="27439">MEHLIEYAVNTIRERYHEPLSLDELAQSAMVSKFHFLRTFRRVTGVTPGRFLSAVRLQEAKRLLLTTPLNVSDISVQVGYSSTGSFTRRFTESVGCSPTQYRQRRRGRAEWSAQRAERAEWTGADSHTSTVSGTVVVPDPEVSTVYLGVFESPILERCPAVRAVITEPGPFQLTGVPEGTWFIHAVSHGTYPDDVPCPGRQELLVGTVGPITIGPDTVLHRNLTLRPLGWSHPPVLLALPDIGEITAAA</sequence>
<dbReference type="Pfam" id="PF12833">
    <property type="entry name" value="HTH_18"/>
    <property type="match status" value="1"/>
</dbReference>
<evidence type="ECO:0000256" key="2">
    <source>
        <dbReference type="ARBA" id="ARBA00023125"/>
    </source>
</evidence>
<evidence type="ECO:0000313" key="5">
    <source>
        <dbReference type="EMBL" id="GAA3150498.1"/>
    </source>
</evidence>
<dbReference type="InterPro" id="IPR018062">
    <property type="entry name" value="HTH_AraC-typ_CS"/>
</dbReference>
<evidence type="ECO:0000256" key="1">
    <source>
        <dbReference type="ARBA" id="ARBA00023015"/>
    </source>
</evidence>
<dbReference type="InterPro" id="IPR020449">
    <property type="entry name" value="Tscrpt_reg_AraC-type_HTH"/>
</dbReference>
<dbReference type="EMBL" id="BAAAVM010000057">
    <property type="protein sequence ID" value="GAA3150498.1"/>
    <property type="molecule type" value="Genomic_DNA"/>
</dbReference>
<protein>
    <submittedName>
        <fullName evidence="5">AraC family transcriptional regulator</fullName>
    </submittedName>
</protein>
<reference evidence="6" key="1">
    <citation type="journal article" date="2019" name="Int. J. Syst. Evol. Microbiol.">
        <title>The Global Catalogue of Microorganisms (GCM) 10K type strain sequencing project: providing services to taxonomists for standard genome sequencing and annotation.</title>
        <authorList>
            <consortium name="The Broad Institute Genomics Platform"/>
            <consortium name="The Broad Institute Genome Sequencing Center for Infectious Disease"/>
            <person name="Wu L."/>
            <person name="Ma J."/>
        </authorList>
    </citation>
    <scope>NUCLEOTIDE SEQUENCE [LARGE SCALE GENOMIC DNA]</scope>
    <source>
        <strain evidence="6">JCM 11574</strain>
    </source>
</reference>
<proteinExistence type="predicted"/>
<evidence type="ECO:0000256" key="3">
    <source>
        <dbReference type="ARBA" id="ARBA00023163"/>
    </source>
</evidence>
<dbReference type="InterPro" id="IPR018060">
    <property type="entry name" value="HTH_AraC"/>
</dbReference>
<name>A0ABP6NK26_9ACTN</name>
<dbReference type="SUPFAM" id="SSF46689">
    <property type="entry name" value="Homeodomain-like"/>
    <property type="match status" value="2"/>
</dbReference>
<dbReference type="PROSITE" id="PS00041">
    <property type="entry name" value="HTH_ARAC_FAMILY_1"/>
    <property type="match status" value="1"/>
</dbReference>
<dbReference type="Proteomes" id="UP001500893">
    <property type="component" value="Unassembled WGS sequence"/>
</dbReference>
<keyword evidence="2" id="KW-0238">DNA-binding</keyword>
<dbReference type="InterPro" id="IPR050204">
    <property type="entry name" value="AraC_XylS_family_regulators"/>
</dbReference>
<dbReference type="PROSITE" id="PS01124">
    <property type="entry name" value="HTH_ARAC_FAMILY_2"/>
    <property type="match status" value="1"/>
</dbReference>
<dbReference type="RefSeq" id="WP_345054342.1">
    <property type="nucleotide sequence ID" value="NZ_BAAAVM010000057.1"/>
</dbReference>
<gene>
    <name evidence="5" type="ORF">GCM10010521_42690</name>
</gene>
<dbReference type="PRINTS" id="PR00032">
    <property type="entry name" value="HTHARAC"/>
</dbReference>
<dbReference type="Gene3D" id="1.10.10.60">
    <property type="entry name" value="Homeodomain-like"/>
    <property type="match status" value="2"/>
</dbReference>
<dbReference type="PANTHER" id="PTHR46796:SF2">
    <property type="entry name" value="TRANSCRIPTIONAL REGULATORY PROTEIN"/>
    <property type="match status" value="1"/>
</dbReference>
<evidence type="ECO:0000313" key="6">
    <source>
        <dbReference type="Proteomes" id="UP001500893"/>
    </source>
</evidence>
<organism evidence="5 6">
    <name type="scientific">Streptomyces rameus</name>
    <dbReference type="NCBI Taxonomy" id="68261"/>
    <lineage>
        <taxon>Bacteria</taxon>
        <taxon>Bacillati</taxon>
        <taxon>Actinomycetota</taxon>
        <taxon>Actinomycetes</taxon>
        <taxon>Kitasatosporales</taxon>
        <taxon>Streptomycetaceae</taxon>
        <taxon>Streptomyces</taxon>
    </lineage>
</organism>
<feature type="domain" description="HTH araC/xylS-type" evidence="4">
    <location>
        <begin position="6"/>
        <end position="104"/>
    </location>
</feature>